<protein>
    <submittedName>
        <fullName evidence="1">Uncharacterized protein</fullName>
    </submittedName>
</protein>
<dbReference type="EMBL" id="FOQO01000004">
    <property type="protein sequence ID" value="SFI47445.1"/>
    <property type="molecule type" value="Genomic_DNA"/>
</dbReference>
<dbReference type="AlphaFoldDB" id="A0A1I3IHC7"/>
<accession>A0A1I3IHC7</accession>
<evidence type="ECO:0000313" key="1">
    <source>
        <dbReference type="EMBL" id="SFI47445.1"/>
    </source>
</evidence>
<gene>
    <name evidence="1" type="ORF">SAMN05444682_10497</name>
</gene>
<name>A0A1I3IHC7_9SPHI</name>
<dbReference type="Proteomes" id="UP000198670">
    <property type="component" value="Unassembled WGS sequence"/>
</dbReference>
<evidence type="ECO:0000313" key="2">
    <source>
        <dbReference type="Proteomes" id="UP000198670"/>
    </source>
</evidence>
<sequence length="65" mass="7429">MEPLMIKITIQHTGNGYFDHVGFMGTNYDKNVLIYKFSAIPVSPYPKTLSKLTPKLLLIVKHDSY</sequence>
<organism evidence="1 2">
    <name type="scientific">Parapedobacter indicus</name>
    <dbReference type="NCBI Taxonomy" id="1477437"/>
    <lineage>
        <taxon>Bacteria</taxon>
        <taxon>Pseudomonadati</taxon>
        <taxon>Bacteroidota</taxon>
        <taxon>Sphingobacteriia</taxon>
        <taxon>Sphingobacteriales</taxon>
        <taxon>Sphingobacteriaceae</taxon>
        <taxon>Parapedobacter</taxon>
    </lineage>
</organism>
<proteinExistence type="predicted"/>
<reference evidence="1 2" key="1">
    <citation type="submission" date="2016-10" db="EMBL/GenBank/DDBJ databases">
        <authorList>
            <person name="de Groot N.N."/>
        </authorList>
    </citation>
    <scope>NUCLEOTIDE SEQUENCE [LARGE SCALE GENOMIC DNA]</scope>
    <source>
        <strain evidence="1 2">RK1</strain>
    </source>
</reference>
<keyword evidence="2" id="KW-1185">Reference proteome</keyword>